<keyword evidence="2" id="KW-1185">Reference proteome</keyword>
<dbReference type="OMA" id="STEICCA"/>
<name>A0A1M2VED6_TRAPU</name>
<evidence type="ECO:0000313" key="2">
    <source>
        <dbReference type="Proteomes" id="UP000184267"/>
    </source>
</evidence>
<proteinExistence type="predicted"/>
<sequence length="285" mass="32274">MDTFEMFCWAGYSQQEALILDQELTELDNFLQAIMNPDDMALMEERFNEVYAEAATLQVPYDLLNNDIDSPLTCGGSATPTDQPVVVDSPTDLAQPAPDMVPLAWHPAAPDWPHPKDAFITVGDYKTENLVRLCTMMSCPVCGEAYPADMIVYHLQRHYAPYIVNRSTEICCAWDDCGRKLKFRSLKNHVEAIHLRLTNIHCPHCHLDSRYENGRCSHTALFCSARPAAMKGEKLYVDSTKTCSKWCNAWRRPDELPQFKIDDSYHAVIIGPFQPPHTSGSSRED</sequence>
<comment type="caution">
    <text evidence="1">The sequence shown here is derived from an EMBL/GenBank/DDBJ whole genome shotgun (WGS) entry which is preliminary data.</text>
</comment>
<accession>A0A1M2VED6</accession>
<protein>
    <submittedName>
        <fullName evidence="1">Uncharacterized protein</fullName>
    </submittedName>
</protein>
<dbReference type="AlphaFoldDB" id="A0A1M2VED6"/>
<dbReference type="Proteomes" id="UP000184267">
    <property type="component" value="Unassembled WGS sequence"/>
</dbReference>
<gene>
    <name evidence="1" type="ORF">TRAPUB_3166</name>
</gene>
<reference evidence="1 2" key="1">
    <citation type="submission" date="2016-10" db="EMBL/GenBank/DDBJ databases">
        <title>Genome sequence of the basidiomycete white-rot fungus Trametes pubescens.</title>
        <authorList>
            <person name="Makela M.R."/>
            <person name="Granchi Z."/>
            <person name="Peng M."/>
            <person name="De Vries R.P."/>
            <person name="Grigoriev I."/>
            <person name="Riley R."/>
            <person name="Hilden K."/>
        </authorList>
    </citation>
    <scope>NUCLEOTIDE SEQUENCE [LARGE SCALE GENOMIC DNA]</scope>
    <source>
        <strain evidence="1 2">FBCC735</strain>
    </source>
</reference>
<evidence type="ECO:0000313" key="1">
    <source>
        <dbReference type="EMBL" id="OJT05979.1"/>
    </source>
</evidence>
<dbReference type="OrthoDB" id="654211at2759"/>
<dbReference type="EMBL" id="MNAD01001364">
    <property type="protein sequence ID" value="OJT05979.1"/>
    <property type="molecule type" value="Genomic_DNA"/>
</dbReference>
<organism evidence="1 2">
    <name type="scientific">Trametes pubescens</name>
    <name type="common">White-rot fungus</name>
    <dbReference type="NCBI Taxonomy" id="154538"/>
    <lineage>
        <taxon>Eukaryota</taxon>
        <taxon>Fungi</taxon>
        <taxon>Dikarya</taxon>
        <taxon>Basidiomycota</taxon>
        <taxon>Agaricomycotina</taxon>
        <taxon>Agaricomycetes</taxon>
        <taxon>Polyporales</taxon>
        <taxon>Polyporaceae</taxon>
        <taxon>Trametes</taxon>
    </lineage>
</organism>